<dbReference type="CDD" id="cd01168">
    <property type="entry name" value="adenosine_kinase"/>
    <property type="match status" value="1"/>
</dbReference>
<dbReference type="EMBL" id="UINC01002643">
    <property type="protein sequence ID" value="SUZ98838.1"/>
    <property type="molecule type" value="Genomic_DNA"/>
</dbReference>
<dbReference type="Pfam" id="PF00294">
    <property type="entry name" value="PfkB"/>
    <property type="match status" value="1"/>
</dbReference>
<reference evidence="5" key="1">
    <citation type="submission" date="2018-05" db="EMBL/GenBank/DDBJ databases">
        <authorList>
            <person name="Lanie J.A."/>
            <person name="Ng W.-L."/>
            <person name="Kazmierczak K.M."/>
            <person name="Andrzejewski T.M."/>
            <person name="Davidsen T.M."/>
            <person name="Wayne K.J."/>
            <person name="Tettelin H."/>
            <person name="Glass J.I."/>
            <person name="Rusch D."/>
            <person name="Podicherti R."/>
            <person name="Tsui H.-C.T."/>
            <person name="Winkler M.E."/>
        </authorList>
    </citation>
    <scope>NUCLEOTIDE SEQUENCE</scope>
</reference>
<protein>
    <recommendedName>
        <fullName evidence="4">Carbohydrate kinase PfkB domain-containing protein</fullName>
    </recommendedName>
</protein>
<proteinExistence type="inferred from homology"/>
<dbReference type="Gene3D" id="3.40.1190.20">
    <property type="match status" value="1"/>
</dbReference>
<organism evidence="5">
    <name type="scientific">marine metagenome</name>
    <dbReference type="NCBI Taxonomy" id="408172"/>
    <lineage>
        <taxon>unclassified sequences</taxon>
        <taxon>metagenomes</taxon>
        <taxon>ecological metagenomes</taxon>
    </lineage>
</organism>
<dbReference type="PRINTS" id="PR00990">
    <property type="entry name" value="RIBOKINASE"/>
</dbReference>
<sequence length="323" mass="35692">MFIGNAIVDILSNVSFDFMSENDIETGSWRPIGIEEVNQLQETLIDTVISSGGSAANSAVGFAFLGGKASYIGRVKDDDLGRVYVRDMEKAQVNFASKPSQEGLETGRCLVYVTPDAQRSMRTYLGAASQLSPEEIEEDTIAESKILYLEGYLWDEDLAKKSCQKAFELAQKYQVKTALSLSDPFCVEKWREEFRQLVKKSDIIFGNEEELKSLYNTEILSDAISAARSEINLSVITRGALGSIIINENEIEEVPSFPCEKVIDTTGAGDLFAAGFLFGMVNDKRFYECANLGSFVASQVISFFGPRPEVDLRKLAIKEGLLV</sequence>
<keyword evidence="3" id="KW-0418">Kinase</keyword>
<evidence type="ECO:0000256" key="3">
    <source>
        <dbReference type="ARBA" id="ARBA00022777"/>
    </source>
</evidence>
<dbReference type="InterPro" id="IPR002139">
    <property type="entry name" value="Ribo/fructo_kinase"/>
</dbReference>
<dbReference type="InterPro" id="IPR029056">
    <property type="entry name" value="Ribokinase-like"/>
</dbReference>
<evidence type="ECO:0000313" key="5">
    <source>
        <dbReference type="EMBL" id="SUZ98838.1"/>
    </source>
</evidence>
<dbReference type="PANTHER" id="PTHR43320">
    <property type="entry name" value="SUGAR KINASE"/>
    <property type="match status" value="1"/>
</dbReference>
<evidence type="ECO:0000256" key="1">
    <source>
        <dbReference type="ARBA" id="ARBA00010688"/>
    </source>
</evidence>
<dbReference type="InterPro" id="IPR011611">
    <property type="entry name" value="PfkB_dom"/>
</dbReference>
<name>A0A381S692_9ZZZZ</name>
<dbReference type="InterPro" id="IPR052700">
    <property type="entry name" value="Carb_kinase_PfkB-like"/>
</dbReference>
<dbReference type="Gene3D" id="3.30.1110.10">
    <property type="match status" value="1"/>
</dbReference>
<dbReference type="PROSITE" id="PS00584">
    <property type="entry name" value="PFKB_KINASES_2"/>
    <property type="match status" value="1"/>
</dbReference>
<evidence type="ECO:0000256" key="2">
    <source>
        <dbReference type="ARBA" id="ARBA00022679"/>
    </source>
</evidence>
<dbReference type="AlphaFoldDB" id="A0A381S692"/>
<keyword evidence="2" id="KW-0808">Transferase</keyword>
<dbReference type="GO" id="GO:0016301">
    <property type="term" value="F:kinase activity"/>
    <property type="evidence" value="ECO:0007669"/>
    <property type="project" value="UniProtKB-KW"/>
</dbReference>
<dbReference type="SUPFAM" id="SSF53613">
    <property type="entry name" value="Ribokinase-like"/>
    <property type="match status" value="1"/>
</dbReference>
<comment type="similarity">
    <text evidence="1">Belongs to the carbohydrate kinase PfkB family.</text>
</comment>
<accession>A0A381S692</accession>
<gene>
    <name evidence="5" type="ORF">METZ01_LOCUS51692</name>
</gene>
<dbReference type="PANTHER" id="PTHR43320:SF3">
    <property type="entry name" value="CARBOHYDRATE KINASE PFKB DOMAIN-CONTAINING PROTEIN"/>
    <property type="match status" value="1"/>
</dbReference>
<evidence type="ECO:0000259" key="4">
    <source>
        <dbReference type="Pfam" id="PF00294"/>
    </source>
</evidence>
<dbReference type="InterPro" id="IPR002173">
    <property type="entry name" value="Carboh/pur_kinase_PfkB_CS"/>
</dbReference>
<feature type="domain" description="Carbohydrate kinase PfkB" evidence="4">
    <location>
        <begin position="47"/>
        <end position="306"/>
    </location>
</feature>